<reference evidence="2" key="1">
    <citation type="submission" date="2009-01" db="EMBL/GenBank/DDBJ databases">
        <title>Hot accumulation and evolution of cassette chromosome in Staphylococcus haemolyticus.</title>
        <authorList>
            <person name="Han X."/>
            <person name="Ito T."/>
            <person name="Watanabe S."/>
            <person name="Hoshi S."/>
            <person name="Hiramatsu K."/>
        </authorList>
    </citation>
    <scope>NUCLEOTIDE SEQUENCE</scope>
    <source>
        <strain evidence="2">SH480</strain>
    </source>
</reference>
<protein>
    <submittedName>
        <fullName evidence="2">Uncharacterized protein</fullName>
    </submittedName>
</protein>
<proteinExistence type="predicted"/>
<sequence>MDLKKFEELYKDYNDDDVIEQFAIYKIKDEKQVMEITDKKLTSEDKQVFQRIANLSYQFNVVKEMYDYYLYDFQVITDYIKDKRNLNNKFKSVDFVNLYFLHFLSTARTFYQYTENLFKSIGKKEFEKWKNNISNIYDNNFSYRLCYQMRNFTQHHGLAITNIKEKLNLDSNGKEINDYQLFIDPSILLNTNYNWKNSIKSDLENHNGLIDFYQLIIDYDKCIKDILLYSYIGLIDKYSTELNQLMTKAMAIEGEAGIPFLRKAKKKELREYYKNIEFTELQGSKAINDIFNMMCDLYTQLNTSKICFNR</sequence>
<evidence type="ECO:0000313" key="2">
    <source>
        <dbReference type="EMBL" id="BAO96279.1"/>
    </source>
</evidence>
<dbReference type="GeneID" id="50017477"/>
<accession>A0A060PVW7</accession>
<dbReference type="RefSeq" id="WP_000364405.1">
    <property type="nucleotide sequence ID" value="NZ_CUFN01000042.1"/>
</dbReference>
<evidence type="ECO:0000256" key="1">
    <source>
        <dbReference type="SAM" id="Coils"/>
    </source>
</evidence>
<name>A0A060PVW7_STAHA</name>
<dbReference type="EMBL" id="AB477967">
    <property type="protein sequence ID" value="BAO96279.1"/>
    <property type="molecule type" value="Genomic_DNA"/>
</dbReference>
<keyword evidence="1" id="KW-0175">Coiled coil</keyword>
<dbReference type="AlphaFoldDB" id="A0A060PVW7"/>
<organism evidence="2">
    <name type="scientific">Staphylococcus haemolyticus</name>
    <dbReference type="NCBI Taxonomy" id="1283"/>
    <lineage>
        <taxon>Bacteria</taxon>
        <taxon>Bacillati</taxon>
        <taxon>Bacillota</taxon>
        <taxon>Bacilli</taxon>
        <taxon>Bacillales</taxon>
        <taxon>Staphylococcaceae</taxon>
        <taxon>Staphylococcus</taxon>
    </lineage>
</organism>
<feature type="coiled-coil region" evidence="1">
    <location>
        <begin position="235"/>
        <end position="282"/>
    </location>
</feature>